<accession>A0A061BFQ8</accession>
<dbReference type="EMBL" id="LK052951">
    <property type="protein sequence ID" value="CDR48185.1"/>
    <property type="molecule type" value="Genomic_DNA"/>
</dbReference>
<evidence type="ECO:0000256" key="1">
    <source>
        <dbReference type="ARBA" id="ARBA00006385"/>
    </source>
</evidence>
<organism evidence="3">
    <name type="scientific">Rhodotorula toruloides</name>
    <name type="common">Yeast</name>
    <name type="synonym">Rhodosporidium toruloides</name>
    <dbReference type="NCBI Taxonomy" id="5286"/>
    <lineage>
        <taxon>Eukaryota</taxon>
        <taxon>Fungi</taxon>
        <taxon>Dikarya</taxon>
        <taxon>Basidiomycota</taxon>
        <taxon>Pucciniomycotina</taxon>
        <taxon>Microbotryomycetes</taxon>
        <taxon>Sporidiobolales</taxon>
        <taxon>Sporidiobolaceae</taxon>
        <taxon>Rhodotorula</taxon>
    </lineage>
</organism>
<feature type="region of interest" description="Disordered" evidence="2">
    <location>
        <begin position="107"/>
        <end position="146"/>
    </location>
</feature>
<dbReference type="OrthoDB" id="1183224at2759"/>
<dbReference type="InterPro" id="IPR016024">
    <property type="entry name" value="ARM-type_fold"/>
</dbReference>
<dbReference type="Gene3D" id="1.25.10.10">
    <property type="entry name" value="Leucine-rich Repeat Variant"/>
    <property type="match status" value="1"/>
</dbReference>
<gene>
    <name evidence="3" type="ORF">RHTO0S_16e03092g</name>
</gene>
<dbReference type="FunFam" id="1.25.10.10:FF:000014">
    <property type="entry name" value="Cell differentiation protein RCD1"/>
    <property type="match status" value="1"/>
</dbReference>
<dbReference type="Pfam" id="PF04078">
    <property type="entry name" value="Rcd1"/>
    <property type="match status" value="1"/>
</dbReference>
<feature type="compositionally biased region" description="Low complexity" evidence="2">
    <location>
        <begin position="117"/>
        <end position="134"/>
    </location>
</feature>
<dbReference type="InterPro" id="IPR007216">
    <property type="entry name" value="CNOT9"/>
</dbReference>
<dbReference type="SUPFAM" id="SSF48371">
    <property type="entry name" value="ARM repeat"/>
    <property type="match status" value="1"/>
</dbReference>
<feature type="region of interest" description="Disordered" evidence="2">
    <location>
        <begin position="15"/>
        <end position="62"/>
    </location>
</feature>
<evidence type="ECO:0000256" key="2">
    <source>
        <dbReference type="SAM" id="MobiDB-lite"/>
    </source>
</evidence>
<proteinExistence type="inferred from homology"/>
<dbReference type="GO" id="GO:0006402">
    <property type="term" value="P:mRNA catabolic process"/>
    <property type="evidence" value="ECO:0007669"/>
    <property type="project" value="InterPro"/>
</dbReference>
<sequence length="445" mass="46967">MAGNASVLLSALNTRPSSAAHHPGQGSGDPAHAQGTPNDALSPGMQHAQLDPWSNNAGSSSHLPLSISQSINNPGLPSGVIVSSAAVNAMNGLGGDRDPQAAMSLVGAASGHGRGGSVAASAGALSRSETPGLPIGAGGGSSGGGGGGKLLLHGTSSLIQPGSIPGGQGQGENEKVYYLIVDLMNPNTREAALLELSKKREQWDDLALVLWHSFGVMSALLQEIVSVYPLLAPPSLTAHASNRVCNALALLQCVASHNDTRSLFLSAHIPLFLYPFLNTTSKTRPFEYLRLTSLGVIGALVKQNDNSDVINFLLSTEIIPLCLRIMETGSELSKTVAIFIVQKILLDEVGLSYICQTYERFYAVGTVLSNMVQQLVETQAVRLLKHVVRCYLRLSDNLRAREALRACLPEPLRDATFSPLLKGDMVTKRCLATLLLNLSDRVENS</sequence>
<evidence type="ECO:0000313" key="3">
    <source>
        <dbReference type="EMBL" id="CDR48185.1"/>
    </source>
</evidence>
<dbReference type="GO" id="GO:0030014">
    <property type="term" value="C:CCR4-NOT complex"/>
    <property type="evidence" value="ECO:0007669"/>
    <property type="project" value="InterPro"/>
</dbReference>
<comment type="similarity">
    <text evidence="1">Belongs to the CNOT9 family.</text>
</comment>
<name>A0A061BFQ8_RHOTO</name>
<dbReference type="PANTHER" id="PTHR12262">
    <property type="entry name" value="CCR4-NOT TRANSCRIPTION COMPLEX SUBUNIT 9"/>
    <property type="match status" value="1"/>
</dbReference>
<dbReference type="AlphaFoldDB" id="A0A061BFQ8"/>
<feature type="compositionally biased region" description="Gly residues" evidence="2">
    <location>
        <begin position="135"/>
        <end position="146"/>
    </location>
</feature>
<reference evidence="3" key="1">
    <citation type="journal article" date="2014" name="Genome Announc.">
        <title>Draft genome sequence of Rhodosporidium toruloides CECT1137, an oleaginous yeast of biotechnological interest.</title>
        <authorList>
            <person name="Morin N."/>
            <person name="Calcas X."/>
            <person name="Devillers H."/>
            <person name="Durrens P."/>
            <person name="Sherman D.J."/>
            <person name="Nicaud J.-M."/>
            <person name="Neuveglise C."/>
        </authorList>
    </citation>
    <scope>NUCLEOTIDE SEQUENCE</scope>
    <source>
        <strain evidence="3">CECT1137</strain>
    </source>
</reference>
<dbReference type="InterPro" id="IPR011989">
    <property type="entry name" value="ARM-like"/>
</dbReference>
<protein>
    <submittedName>
        <fullName evidence="3">RHTO0S16e03092g1_1</fullName>
    </submittedName>
</protein>